<keyword evidence="3" id="KW-1185">Reference proteome</keyword>
<sequence>PHGVRARIVCFEGCAAGEAPPWGCGCFPLRESGVHKAFEPQLKLNGRSAAMAADTALRHSGEESLLGAGRLSSPTGRQFGAPRATSSANERARAQAVNAVAQPSEPYLRVSREMADDRKASAKGYFCPCHTDPEMYHSTSHADYKAYPSDALPRPQLKPLERKVVFENRDFMSEYKKNFLGRVPQYLPIPAAAPAVKVRHVDPSTYTTTCRAAYTDPRGQH</sequence>
<feature type="non-terminal residue" evidence="2">
    <location>
        <position position="1"/>
    </location>
</feature>
<evidence type="ECO:0000256" key="1">
    <source>
        <dbReference type="SAM" id="MobiDB-lite"/>
    </source>
</evidence>
<accession>A0A3R7LD85</accession>
<organism evidence="2 3">
    <name type="scientific">Trypanosoma conorhini</name>
    <dbReference type="NCBI Taxonomy" id="83891"/>
    <lineage>
        <taxon>Eukaryota</taxon>
        <taxon>Discoba</taxon>
        <taxon>Euglenozoa</taxon>
        <taxon>Kinetoplastea</taxon>
        <taxon>Metakinetoplastina</taxon>
        <taxon>Trypanosomatida</taxon>
        <taxon>Trypanosomatidae</taxon>
        <taxon>Trypanosoma</taxon>
    </lineage>
</organism>
<dbReference type="RefSeq" id="XP_029222839.1">
    <property type="nucleotide sequence ID" value="XM_029377068.1"/>
</dbReference>
<name>A0A3R7LD85_9TRYP</name>
<dbReference type="GeneID" id="40323900"/>
<gene>
    <name evidence="2" type="ORF">Tco025E_10289</name>
</gene>
<protein>
    <submittedName>
        <fullName evidence="2">Microtubule-associated protein</fullName>
    </submittedName>
</protein>
<proteinExistence type="predicted"/>
<dbReference type="OrthoDB" id="250204at2759"/>
<feature type="region of interest" description="Disordered" evidence="1">
    <location>
        <begin position="67"/>
        <end position="91"/>
    </location>
</feature>
<dbReference type="EMBL" id="MKKU01001590">
    <property type="protein sequence ID" value="RNE94912.1"/>
    <property type="molecule type" value="Genomic_DNA"/>
</dbReference>
<evidence type="ECO:0000313" key="3">
    <source>
        <dbReference type="Proteomes" id="UP000284403"/>
    </source>
</evidence>
<reference evidence="2 3" key="1">
    <citation type="journal article" date="2018" name="BMC Genomics">
        <title>Genomic comparison of Trypanosoma conorhini and Trypanosoma rangeli to Trypanosoma cruzi strains of high and low virulence.</title>
        <authorList>
            <person name="Bradwell K.R."/>
            <person name="Koparde V.N."/>
            <person name="Matveyev A.V."/>
            <person name="Serrano M.G."/>
            <person name="Alves J.M."/>
            <person name="Parikh H."/>
            <person name="Huang B."/>
            <person name="Lee V."/>
            <person name="Espinosa-Alvarez O."/>
            <person name="Ortiz P.A."/>
            <person name="Costa-Martins A.G."/>
            <person name="Teixeira M.M."/>
            <person name="Buck G.A."/>
        </authorList>
    </citation>
    <scope>NUCLEOTIDE SEQUENCE [LARGE SCALE GENOMIC DNA]</scope>
    <source>
        <strain evidence="2 3">025E</strain>
    </source>
</reference>
<comment type="caution">
    <text evidence="2">The sequence shown here is derived from an EMBL/GenBank/DDBJ whole genome shotgun (WGS) entry which is preliminary data.</text>
</comment>
<dbReference type="AlphaFoldDB" id="A0A3R7LD85"/>
<dbReference type="Proteomes" id="UP000284403">
    <property type="component" value="Unassembled WGS sequence"/>
</dbReference>
<evidence type="ECO:0000313" key="2">
    <source>
        <dbReference type="EMBL" id="RNE94912.1"/>
    </source>
</evidence>